<keyword evidence="1" id="KW-0547">Nucleotide-binding</keyword>
<dbReference type="PROSITE" id="PS50011">
    <property type="entry name" value="PROTEIN_KINASE_DOM"/>
    <property type="match status" value="1"/>
</dbReference>
<sequence length="369" mass="41352">MRNSNLATSYQAELLLTKLSVRSPGGGVIVSCQDLSRNGFLLNDQPIRKTSVILLNGDKLQLPAFECIHLWKDFGAKLTLFDPTPPTNPTHKRIGSYIVVSQCLGTGSFATVHLALDPAKHRQVACKSIRTKREHEISQVMKEVRILMTLKHPNINEIYDTEENSTFVHIFLQLCTGGDLFTYITHKSHGGNRMCEAEAKYIMYQLLLGIRYLHDKCISHRGMGIILNLKPENILLHRPGPYPRILIGDFGLARPNSYQETFNVCGTVSYLPPEGVLALDNKHLGYIGMPADCWSAGVILYIMLCGSHPFDYDTPESSISPTRLKSSYDAGIDDRNDVKVKARIVDGRVDYFRDPWAELSDGRISVIHP</sequence>
<reference evidence="3 4" key="1">
    <citation type="journal article" date="2018" name="Evol. Lett.">
        <title>Horizontal gene cluster transfer increased hallucinogenic mushroom diversity.</title>
        <authorList>
            <person name="Reynolds H.T."/>
            <person name="Vijayakumar V."/>
            <person name="Gluck-Thaler E."/>
            <person name="Korotkin H.B."/>
            <person name="Matheny P.B."/>
            <person name="Slot J.C."/>
        </authorList>
    </citation>
    <scope>NUCLEOTIDE SEQUENCE [LARGE SCALE GENOMIC DNA]</scope>
    <source>
        <strain evidence="3 4">2629</strain>
    </source>
</reference>
<dbReference type="GO" id="GO:0004672">
    <property type="term" value="F:protein kinase activity"/>
    <property type="evidence" value="ECO:0007669"/>
    <property type="project" value="InterPro"/>
</dbReference>
<keyword evidence="4" id="KW-1185">Reference proteome</keyword>
<dbReference type="PROSITE" id="PS00107">
    <property type="entry name" value="PROTEIN_KINASE_ATP"/>
    <property type="match status" value="1"/>
</dbReference>
<dbReference type="AlphaFoldDB" id="A0A409V8R9"/>
<feature type="domain" description="Protein kinase" evidence="2">
    <location>
        <begin position="98"/>
        <end position="369"/>
    </location>
</feature>
<dbReference type="OrthoDB" id="40902at2759"/>
<dbReference type="InParanoid" id="A0A409V8R9"/>
<dbReference type="EMBL" id="NHTK01006134">
    <property type="protein sequence ID" value="PPQ62984.1"/>
    <property type="molecule type" value="Genomic_DNA"/>
</dbReference>
<dbReference type="InterPro" id="IPR017441">
    <property type="entry name" value="Protein_kinase_ATP_BS"/>
</dbReference>
<dbReference type="InterPro" id="IPR011009">
    <property type="entry name" value="Kinase-like_dom_sf"/>
</dbReference>
<evidence type="ECO:0000313" key="3">
    <source>
        <dbReference type="EMBL" id="PPQ62984.1"/>
    </source>
</evidence>
<organism evidence="3 4">
    <name type="scientific">Panaeolus cyanescens</name>
    <dbReference type="NCBI Taxonomy" id="181874"/>
    <lineage>
        <taxon>Eukaryota</taxon>
        <taxon>Fungi</taxon>
        <taxon>Dikarya</taxon>
        <taxon>Basidiomycota</taxon>
        <taxon>Agaricomycotina</taxon>
        <taxon>Agaricomycetes</taxon>
        <taxon>Agaricomycetidae</taxon>
        <taxon>Agaricales</taxon>
        <taxon>Agaricineae</taxon>
        <taxon>Galeropsidaceae</taxon>
        <taxon>Panaeolus</taxon>
    </lineage>
</organism>
<dbReference type="SUPFAM" id="SSF49879">
    <property type="entry name" value="SMAD/FHA domain"/>
    <property type="match status" value="1"/>
</dbReference>
<name>A0A409V8R9_9AGAR</name>
<dbReference type="GO" id="GO:0005524">
    <property type="term" value="F:ATP binding"/>
    <property type="evidence" value="ECO:0007669"/>
    <property type="project" value="UniProtKB-UniRule"/>
</dbReference>
<dbReference type="Pfam" id="PF00069">
    <property type="entry name" value="Pkinase"/>
    <property type="match status" value="1"/>
</dbReference>
<dbReference type="SUPFAM" id="SSF56112">
    <property type="entry name" value="Protein kinase-like (PK-like)"/>
    <property type="match status" value="1"/>
</dbReference>
<dbReference type="PANTHER" id="PTHR24347">
    <property type="entry name" value="SERINE/THREONINE-PROTEIN KINASE"/>
    <property type="match status" value="1"/>
</dbReference>
<dbReference type="Proteomes" id="UP000284842">
    <property type="component" value="Unassembled WGS sequence"/>
</dbReference>
<protein>
    <recommendedName>
        <fullName evidence="2">Protein kinase domain-containing protein</fullName>
    </recommendedName>
</protein>
<gene>
    <name evidence="3" type="ORF">CVT24_006090</name>
</gene>
<dbReference type="Gene3D" id="1.10.510.10">
    <property type="entry name" value="Transferase(Phosphotransferase) domain 1"/>
    <property type="match status" value="1"/>
</dbReference>
<accession>A0A409V8R9</accession>
<proteinExistence type="predicted"/>
<evidence type="ECO:0000256" key="1">
    <source>
        <dbReference type="PROSITE-ProRule" id="PRU10141"/>
    </source>
</evidence>
<dbReference type="STRING" id="181874.A0A409V8R9"/>
<dbReference type="InterPro" id="IPR008984">
    <property type="entry name" value="SMAD_FHA_dom_sf"/>
</dbReference>
<keyword evidence="1" id="KW-0067">ATP-binding</keyword>
<evidence type="ECO:0000259" key="2">
    <source>
        <dbReference type="PROSITE" id="PS50011"/>
    </source>
</evidence>
<feature type="binding site" evidence="1">
    <location>
        <position position="127"/>
    </location>
    <ligand>
        <name>ATP</name>
        <dbReference type="ChEBI" id="CHEBI:30616"/>
    </ligand>
</feature>
<dbReference type="InterPro" id="IPR000719">
    <property type="entry name" value="Prot_kinase_dom"/>
</dbReference>
<evidence type="ECO:0000313" key="4">
    <source>
        <dbReference type="Proteomes" id="UP000284842"/>
    </source>
</evidence>
<comment type="caution">
    <text evidence="3">The sequence shown here is derived from an EMBL/GenBank/DDBJ whole genome shotgun (WGS) entry which is preliminary data.</text>
</comment>